<dbReference type="KEGG" id="hbv:ABIV_2095"/>
<reference evidence="3 5" key="1">
    <citation type="submission" date="2017-10" db="EMBL/GenBank/DDBJ databases">
        <title>Genomics of the genus Arcobacter.</title>
        <authorList>
            <person name="Perez-Cataluna A."/>
            <person name="Figueras M.J."/>
        </authorList>
    </citation>
    <scope>NUCLEOTIDE SEQUENCE [LARGE SCALE GENOMIC DNA]</scope>
    <source>
        <strain evidence="3 5">CECT 7835</strain>
    </source>
</reference>
<evidence type="ECO:0000313" key="5">
    <source>
        <dbReference type="Proteomes" id="UP000289193"/>
    </source>
</evidence>
<evidence type="ECO:0000313" key="2">
    <source>
        <dbReference type="EMBL" id="AXH13070.1"/>
    </source>
</evidence>
<keyword evidence="1" id="KW-1133">Transmembrane helix</keyword>
<reference evidence="2 4" key="2">
    <citation type="submission" date="2018-07" db="EMBL/GenBank/DDBJ databases">
        <title>Complete genome of the Arcobacter bivalviorum type strain LMG 26154.</title>
        <authorList>
            <person name="Miller W.G."/>
            <person name="Yee E."/>
            <person name="Bono J.L."/>
        </authorList>
    </citation>
    <scope>NUCLEOTIDE SEQUENCE [LARGE SCALE GENOMIC DNA]</scope>
    <source>
        <strain evidence="2 4">LMG 26154</strain>
    </source>
</reference>
<evidence type="ECO:0000313" key="3">
    <source>
        <dbReference type="EMBL" id="RXK09127.1"/>
    </source>
</evidence>
<dbReference type="Gene3D" id="3.80.10.10">
    <property type="entry name" value="Ribonuclease Inhibitor"/>
    <property type="match status" value="1"/>
</dbReference>
<gene>
    <name evidence="2" type="ORF">ABIV_2095</name>
    <name evidence="3" type="ORF">CRV05_11100</name>
</gene>
<feature type="transmembrane region" description="Helical" evidence="1">
    <location>
        <begin position="464"/>
        <end position="481"/>
    </location>
</feature>
<dbReference type="RefSeq" id="WP_114839871.1">
    <property type="nucleotide sequence ID" value="NZ_CP031217.1"/>
</dbReference>
<dbReference type="EMBL" id="CP031217">
    <property type="protein sequence ID" value="AXH13070.1"/>
    <property type="molecule type" value="Genomic_DNA"/>
</dbReference>
<feature type="transmembrane region" description="Helical" evidence="1">
    <location>
        <begin position="510"/>
        <end position="529"/>
    </location>
</feature>
<feature type="transmembrane region" description="Helical" evidence="1">
    <location>
        <begin position="441"/>
        <end position="458"/>
    </location>
</feature>
<keyword evidence="1" id="KW-0472">Membrane</keyword>
<evidence type="ECO:0000313" key="4">
    <source>
        <dbReference type="Proteomes" id="UP000253850"/>
    </source>
</evidence>
<dbReference type="Proteomes" id="UP000253850">
    <property type="component" value="Chromosome"/>
</dbReference>
<evidence type="ECO:0000256" key="1">
    <source>
        <dbReference type="SAM" id="Phobius"/>
    </source>
</evidence>
<dbReference type="EMBL" id="PDKM01000007">
    <property type="protein sequence ID" value="RXK09127.1"/>
    <property type="molecule type" value="Genomic_DNA"/>
</dbReference>
<keyword evidence="1" id="KW-0812">Transmembrane</keyword>
<proteinExistence type="predicted"/>
<sequence>MSENICSICGKEVDEEEFKLTNDKTKCILHCEKKDWENLPKKQNNYNKNSFWIELEGTIDKINKSNKELEEGDYKAYEFNDIEFPNFNRNKKAIYSPFEDTSINILSNIKTNAPVIFNNCTFLENVIIPINCISNQFVFQKNCKFIHCTINTNEKEVVFIGCEFYKKFSITNNFKEIDNSFIFHNCKFHGIVLLNSLKEEKLYISSKLFRECHFDERLEFCKVYTESNALIKNCIFNSTEVMFSESDINSNIDFDTYIDSKIKKLIIIKTIFQGSVSIKDNKIEKLCLKDSVFSKNLKLSNIIIEKNTIETSSFNNLIALKEVKFNSNVDLSTNFFEKANFLKFKFFGIKNRETARIIKDSFEQQNNIIEANKYYAIEMEKAEDDFIKEKKWFDWVIFKTHSLASNHSQEWLLALFWIINLTFITTYLSHELFCADIVKHIDKGLVFFGGLLLVGVIISKFNEFYRNIAIIISTICIYLFYSNSYVNDSNLKEFSNMINPFSIMTKGEELSFGTLIYKIIIAYLIYQLIVSIRQNTRRK</sequence>
<accession>A0AAX2A6D5</accession>
<dbReference type="InterPro" id="IPR032675">
    <property type="entry name" value="LRR_dom_sf"/>
</dbReference>
<protein>
    <submittedName>
        <fullName evidence="2">Membrane protein</fullName>
    </submittedName>
</protein>
<dbReference type="AlphaFoldDB" id="A0AAX2A6D5"/>
<feature type="transmembrane region" description="Helical" evidence="1">
    <location>
        <begin position="411"/>
        <end position="429"/>
    </location>
</feature>
<organism evidence="3 5">
    <name type="scientific">Halarcobacter bivalviorum</name>
    <dbReference type="NCBI Taxonomy" id="663364"/>
    <lineage>
        <taxon>Bacteria</taxon>
        <taxon>Pseudomonadati</taxon>
        <taxon>Campylobacterota</taxon>
        <taxon>Epsilonproteobacteria</taxon>
        <taxon>Campylobacterales</taxon>
        <taxon>Arcobacteraceae</taxon>
        <taxon>Halarcobacter</taxon>
    </lineage>
</organism>
<dbReference type="Proteomes" id="UP000289193">
    <property type="component" value="Unassembled WGS sequence"/>
</dbReference>
<keyword evidence="5" id="KW-1185">Reference proteome</keyword>
<name>A0AAX2A6D5_9BACT</name>